<dbReference type="InterPro" id="IPR050771">
    <property type="entry name" value="Alpha-ketoacid_DH_E1_comp"/>
</dbReference>
<organism evidence="5">
    <name type="scientific">marine metagenome</name>
    <dbReference type="NCBI Taxonomy" id="408172"/>
    <lineage>
        <taxon>unclassified sequences</taxon>
        <taxon>metagenomes</taxon>
        <taxon>ecological metagenomes</taxon>
    </lineage>
</organism>
<dbReference type="Gene3D" id="3.40.50.970">
    <property type="match status" value="1"/>
</dbReference>
<protein>
    <submittedName>
        <fullName evidence="5">Uncharacterized protein</fullName>
    </submittedName>
</protein>
<dbReference type="Pfam" id="PF12573">
    <property type="entry name" value="OxoDH_E1alpha_N"/>
    <property type="match status" value="1"/>
</dbReference>
<dbReference type="Pfam" id="PF00676">
    <property type="entry name" value="E1_dh"/>
    <property type="match status" value="1"/>
</dbReference>
<feature type="domain" description="Dehydrogenase E1 component" evidence="3">
    <location>
        <begin position="74"/>
        <end position="166"/>
    </location>
</feature>
<keyword evidence="1" id="KW-0560">Oxidoreductase</keyword>
<feature type="domain" description="2-oxoisovalerate dehydrogenase E1 alpha subunit N-terminal" evidence="4">
    <location>
        <begin position="1"/>
        <end position="37"/>
    </location>
</feature>
<evidence type="ECO:0000256" key="2">
    <source>
        <dbReference type="SAM" id="MobiDB-lite"/>
    </source>
</evidence>
<accession>A0A382X523</accession>
<name>A0A382X523_9ZZZZ</name>
<dbReference type="GO" id="GO:0009083">
    <property type="term" value="P:branched-chain amino acid catabolic process"/>
    <property type="evidence" value="ECO:0007669"/>
    <property type="project" value="TreeGrafter"/>
</dbReference>
<evidence type="ECO:0000256" key="1">
    <source>
        <dbReference type="ARBA" id="ARBA00023002"/>
    </source>
</evidence>
<dbReference type="InterPro" id="IPR029061">
    <property type="entry name" value="THDP-binding"/>
</dbReference>
<dbReference type="PANTHER" id="PTHR43380">
    <property type="entry name" value="2-OXOISOVALERATE DEHYDROGENASE SUBUNIT ALPHA, MITOCHONDRIAL"/>
    <property type="match status" value="1"/>
</dbReference>
<dbReference type="EMBL" id="UINC01164541">
    <property type="protein sequence ID" value="SVD65448.1"/>
    <property type="molecule type" value="Genomic_DNA"/>
</dbReference>
<dbReference type="InterPro" id="IPR001017">
    <property type="entry name" value="DH_E1"/>
</dbReference>
<dbReference type="InterPro" id="IPR022593">
    <property type="entry name" value="Oxoisoval_DH_suAlpha_N_dom"/>
</dbReference>
<sequence>MHVPDAPFRPGDKPDFKGLNLPKAGESEKPDVLVDPSEIRDLAFGLVRVLDDKNKAVGSWDPKLKPSVLKEGLRNMTLLRIFDDRMLTMQRQGKLSFYMKSLGEEAVAIAQGMALRPDDILFPSYRQPGLQFVRGRNLVDMICHCITNSKDNVKGRQMPVHYSWKEGNLV</sequence>
<dbReference type="PANTHER" id="PTHR43380:SF1">
    <property type="entry name" value="2-OXOISOVALERATE DEHYDROGENASE SUBUNIT ALPHA, MITOCHONDRIAL"/>
    <property type="match status" value="1"/>
</dbReference>
<proteinExistence type="predicted"/>
<reference evidence="5" key="1">
    <citation type="submission" date="2018-05" db="EMBL/GenBank/DDBJ databases">
        <authorList>
            <person name="Lanie J.A."/>
            <person name="Ng W.-L."/>
            <person name="Kazmierczak K.M."/>
            <person name="Andrzejewski T.M."/>
            <person name="Davidsen T.M."/>
            <person name="Wayne K.J."/>
            <person name="Tettelin H."/>
            <person name="Glass J.I."/>
            <person name="Rusch D."/>
            <person name="Podicherti R."/>
            <person name="Tsui H.-C.T."/>
            <person name="Winkler M.E."/>
        </authorList>
    </citation>
    <scope>NUCLEOTIDE SEQUENCE</scope>
</reference>
<dbReference type="SUPFAM" id="SSF52518">
    <property type="entry name" value="Thiamin diphosphate-binding fold (THDP-binding)"/>
    <property type="match status" value="1"/>
</dbReference>
<dbReference type="GO" id="GO:0016624">
    <property type="term" value="F:oxidoreductase activity, acting on the aldehyde or oxo group of donors, disulfide as acceptor"/>
    <property type="evidence" value="ECO:0007669"/>
    <property type="project" value="InterPro"/>
</dbReference>
<dbReference type="AlphaFoldDB" id="A0A382X523"/>
<evidence type="ECO:0000259" key="4">
    <source>
        <dbReference type="Pfam" id="PF12573"/>
    </source>
</evidence>
<feature type="non-terminal residue" evidence="5">
    <location>
        <position position="170"/>
    </location>
</feature>
<evidence type="ECO:0000313" key="5">
    <source>
        <dbReference type="EMBL" id="SVD65448.1"/>
    </source>
</evidence>
<gene>
    <name evidence="5" type="ORF">METZ01_LOCUS418302</name>
</gene>
<evidence type="ECO:0000259" key="3">
    <source>
        <dbReference type="Pfam" id="PF00676"/>
    </source>
</evidence>
<feature type="region of interest" description="Disordered" evidence="2">
    <location>
        <begin position="1"/>
        <end position="30"/>
    </location>
</feature>